<evidence type="ECO:0000313" key="10">
    <source>
        <dbReference type="EMBL" id="GJE01604.1"/>
    </source>
</evidence>
<dbReference type="PRINTS" id="PR00411">
    <property type="entry name" value="PNDRDTASEI"/>
</dbReference>
<name>A0ABQ4SET2_9HYPH</name>
<dbReference type="InterPro" id="IPR045024">
    <property type="entry name" value="NDH-2"/>
</dbReference>
<evidence type="ECO:0000256" key="7">
    <source>
        <dbReference type="ARBA" id="ARBA00047599"/>
    </source>
</evidence>
<dbReference type="InterPro" id="IPR023753">
    <property type="entry name" value="FAD/NAD-binding_dom"/>
</dbReference>
<evidence type="ECO:0000256" key="2">
    <source>
        <dbReference type="ARBA" id="ARBA00012637"/>
    </source>
</evidence>
<dbReference type="EC" id="1.6.5.9" evidence="2"/>
<keyword evidence="4" id="KW-0274">FAD</keyword>
<dbReference type="EMBL" id="BPQQ01000040">
    <property type="protein sequence ID" value="GJE01604.1"/>
    <property type="molecule type" value="Genomic_DNA"/>
</dbReference>
<dbReference type="PRINTS" id="PR00368">
    <property type="entry name" value="FADPNR"/>
</dbReference>
<proteinExistence type="inferred from homology"/>
<keyword evidence="5" id="KW-0560">Oxidoreductase</keyword>
<comment type="catalytic activity">
    <reaction evidence="7">
        <text>a quinone + NADH + H(+) = a quinol + NAD(+)</text>
        <dbReference type="Rhea" id="RHEA:46160"/>
        <dbReference type="ChEBI" id="CHEBI:15378"/>
        <dbReference type="ChEBI" id="CHEBI:24646"/>
        <dbReference type="ChEBI" id="CHEBI:57540"/>
        <dbReference type="ChEBI" id="CHEBI:57945"/>
        <dbReference type="ChEBI" id="CHEBI:132124"/>
        <dbReference type="EC" id="1.6.5.9"/>
    </reaction>
</comment>
<evidence type="ECO:0000256" key="6">
    <source>
        <dbReference type="ARBA" id="ARBA00023027"/>
    </source>
</evidence>
<sequence>MADPTDRSRTPPDPAPAQADGDHHVVIVGGGFGGLAVAQELGSVAGLRVTLLDRRNHHLFQPLLYQVATAVLSPGEVAEPIRRIVSRHRNIRVLLAEVNGVDRAERQVRLRDGGAIAYDTLVLATGATHSYFGHADWARHAPGLKTLDDARAIRARVLLAFERAERTSDPAERERLTTFAVVGGGPTGVEMAGAIAGLSRQALARDFRAVDPTRARILLIEAAPRILGTFPEHLSAYATKALERLGVTVMTLSPVEAIDEVGVTVKGSRIPAATMVWGAGVQASPAGQWLGVATERGGHIRVGPDLAVEGLSDVYALGDVAMARAEDGSALPGLAQVAHQQGHYLGKALRARLVAGQRPAPFRFRSRGNLAVIGRNSAVVQWDRVSLKGFPAWLVWGIAHVYLLVGFQNRLVVTLRWLWAYVTYQRGARLISEREEAAAARHQQA</sequence>
<evidence type="ECO:0000313" key="11">
    <source>
        <dbReference type="Proteomes" id="UP001055153"/>
    </source>
</evidence>
<organism evidence="10 11">
    <name type="scientific">Methylobacterium isbiliense</name>
    <dbReference type="NCBI Taxonomy" id="315478"/>
    <lineage>
        <taxon>Bacteria</taxon>
        <taxon>Pseudomonadati</taxon>
        <taxon>Pseudomonadota</taxon>
        <taxon>Alphaproteobacteria</taxon>
        <taxon>Hyphomicrobiales</taxon>
        <taxon>Methylobacteriaceae</taxon>
        <taxon>Methylobacterium</taxon>
    </lineage>
</organism>
<gene>
    <name evidence="10" type="primary">ndbB</name>
    <name evidence="10" type="ORF">GMJLKIPL_3538</name>
</gene>
<dbReference type="InterPro" id="IPR036188">
    <property type="entry name" value="FAD/NAD-bd_sf"/>
</dbReference>
<dbReference type="Gene3D" id="3.50.50.100">
    <property type="match status" value="1"/>
</dbReference>
<evidence type="ECO:0000256" key="5">
    <source>
        <dbReference type="ARBA" id="ARBA00023002"/>
    </source>
</evidence>
<dbReference type="PANTHER" id="PTHR43706">
    <property type="entry name" value="NADH DEHYDROGENASE"/>
    <property type="match status" value="1"/>
</dbReference>
<evidence type="ECO:0000256" key="1">
    <source>
        <dbReference type="ARBA" id="ARBA00005272"/>
    </source>
</evidence>
<evidence type="ECO:0000259" key="9">
    <source>
        <dbReference type="Pfam" id="PF07992"/>
    </source>
</evidence>
<accession>A0ABQ4SET2</accession>
<evidence type="ECO:0000256" key="4">
    <source>
        <dbReference type="ARBA" id="ARBA00022827"/>
    </source>
</evidence>
<dbReference type="Proteomes" id="UP001055153">
    <property type="component" value="Unassembled WGS sequence"/>
</dbReference>
<comment type="similarity">
    <text evidence="1">Belongs to the NADH dehydrogenase family.</text>
</comment>
<protein>
    <recommendedName>
        <fullName evidence="2">NADH:ubiquinone reductase (non-electrogenic)</fullName>
        <ecNumber evidence="2">1.6.5.9</ecNumber>
    </recommendedName>
</protein>
<feature type="region of interest" description="Disordered" evidence="8">
    <location>
        <begin position="1"/>
        <end position="22"/>
    </location>
</feature>
<dbReference type="Pfam" id="PF07992">
    <property type="entry name" value="Pyr_redox_2"/>
    <property type="match status" value="1"/>
</dbReference>
<comment type="caution">
    <text evidence="10">The sequence shown here is derived from an EMBL/GenBank/DDBJ whole genome shotgun (WGS) entry which is preliminary data.</text>
</comment>
<dbReference type="SUPFAM" id="SSF51905">
    <property type="entry name" value="FAD/NAD(P)-binding domain"/>
    <property type="match status" value="2"/>
</dbReference>
<feature type="compositionally biased region" description="Basic and acidic residues" evidence="8">
    <location>
        <begin position="1"/>
        <end position="10"/>
    </location>
</feature>
<evidence type="ECO:0000256" key="8">
    <source>
        <dbReference type="SAM" id="MobiDB-lite"/>
    </source>
</evidence>
<keyword evidence="3" id="KW-0285">Flavoprotein</keyword>
<reference evidence="10" key="2">
    <citation type="submission" date="2021-08" db="EMBL/GenBank/DDBJ databases">
        <authorList>
            <person name="Tani A."/>
            <person name="Ola A."/>
            <person name="Ogura Y."/>
            <person name="Katsura K."/>
            <person name="Hayashi T."/>
        </authorList>
    </citation>
    <scope>NUCLEOTIDE SEQUENCE</scope>
    <source>
        <strain evidence="10">DSM 17168</strain>
    </source>
</reference>
<keyword evidence="11" id="KW-1185">Reference proteome</keyword>
<keyword evidence="6" id="KW-0520">NAD</keyword>
<feature type="domain" description="FAD/NAD(P)-binding" evidence="9">
    <location>
        <begin position="24"/>
        <end position="342"/>
    </location>
</feature>
<dbReference type="RefSeq" id="WP_238236616.1">
    <property type="nucleotide sequence ID" value="NZ_BPQQ01000040.1"/>
</dbReference>
<evidence type="ECO:0000256" key="3">
    <source>
        <dbReference type="ARBA" id="ARBA00022630"/>
    </source>
</evidence>
<reference evidence="10" key="1">
    <citation type="journal article" date="2021" name="Front. Microbiol.">
        <title>Comprehensive Comparative Genomics and Phenotyping of Methylobacterium Species.</title>
        <authorList>
            <person name="Alessa O."/>
            <person name="Ogura Y."/>
            <person name="Fujitani Y."/>
            <person name="Takami H."/>
            <person name="Hayashi T."/>
            <person name="Sahin N."/>
            <person name="Tani A."/>
        </authorList>
    </citation>
    <scope>NUCLEOTIDE SEQUENCE</scope>
    <source>
        <strain evidence="10">DSM 17168</strain>
    </source>
</reference>
<dbReference type="PANTHER" id="PTHR43706:SF47">
    <property type="entry name" value="EXTERNAL NADH-UBIQUINONE OXIDOREDUCTASE 1, MITOCHONDRIAL-RELATED"/>
    <property type="match status" value="1"/>
</dbReference>